<dbReference type="EMBL" id="KF796601">
    <property type="protein sequence ID" value="AHN97827.1"/>
    <property type="molecule type" value="Genomic_DNA"/>
</dbReference>
<name>X2LC77_9BACT</name>
<protein>
    <submittedName>
        <fullName evidence="2">Uncharacterized protein</fullName>
    </submittedName>
</protein>
<accession>X2LC77</accession>
<reference evidence="2" key="1">
    <citation type="submission" date="2013-10" db="EMBL/GenBank/DDBJ databases">
        <title>Functional metagenomics reveals novel beta-galactosidases not predictable from gene sequences.</title>
        <authorList>
            <person name="Cheng J."/>
            <person name="Engel K."/>
            <person name="Romantsov T."/>
            <person name="Neufeld J.D."/>
            <person name="Rose D.R."/>
            <person name="Charles T.C."/>
        </authorList>
    </citation>
    <scope>NUCLEOTIDE SEQUENCE</scope>
</reference>
<dbReference type="AlphaFoldDB" id="X2LC77"/>
<feature type="region of interest" description="Disordered" evidence="1">
    <location>
        <begin position="18"/>
        <end position="46"/>
    </location>
</feature>
<sequence>MRSLLVLVLAVGCARIVSQPGDDEGSDGSNGSNGSATEKAEACGNERDCTADDTGCATYPYEQLPPRCQDICYRRYCCQYYEDAWHIVVYDCAYPWYDDGGIGYDAPIDGI</sequence>
<evidence type="ECO:0000256" key="1">
    <source>
        <dbReference type="SAM" id="MobiDB-lite"/>
    </source>
</evidence>
<evidence type="ECO:0000313" key="2">
    <source>
        <dbReference type="EMBL" id="AHN97827.1"/>
    </source>
</evidence>
<proteinExistence type="predicted"/>
<organism evidence="2">
    <name type="scientific">uncultured bacterium lac111</name>
    <dbReference type="NCBI Taxonomy" id="1447235"/>
    <lineage>
        <taxon>Bacteria</taxon>
        <taxon>environmental samples</taxon>
    </lineage>
</organism>